<gene>
    <name evidence="1" type="ORF">FHR34_003088</name>
</gene>
<protein>
    <submittedName>
        <fullName evidence="1">Uncharacterized protein</fullName>
    </submittedName>
</protein>
<dbReference type="RefSeq" id="WP_184936098.1">
    <property type="nucleotide sequence ID" value="NZ_JACHJV010000001.1"/>
</dbReference>
<name>A0A7W7R2J5_KITKI</name>
<evidence type="ECO:0000313" key="1">
    <source>
        <dbReference type="EMBL" id="MBB4924095.1"/>
    </source>
</evidence>
<proteinExistence type="predicted"/>
<sequence length="109" mass="12271">MTAPDHPTAPPPPPYIERGLPECECPTDCGGRPELFLRLAPAYPTADPYRTTPPTHPYEPRTRGELVFDSLNHRPGIVMDRTRALVHLRPERGGPEWEVDVKWLTKPAP</sequence>
<comment type="caution">
    <text evidence="1">The sequence shown here is derived from an EMBL/GenBank/DDBJ whole genome shotgun (WGS) entry which is preliminary data.</text>
</comment>
<keyword evidence="2" id="KW-1185">Reference proteome</keyword>
<dbReference type="AlphaFoldDB" id="A0A7W7R2J5"/>
<accession>A0A7W7R2J5</accession>
<organism evidence="1 2">
    <name type="scientific">Kitasatospora kifunensis</name>
    <name type="common">Streptomyces kifunensis</name>
    <dbReference type="NCBI Taxonomy" id="58351"/>
    <lineage>
        <taxon>Bacteria</taxon>
        <taxon>Bacillati</taxon>
        <taxon>Actinomycetota</taxon>
        <taxon>Actinomycetes</taxon>
        <taxon>Kitasatosporales</taxon>
        <taxon>Streptomycetaceae</taxon>
        <taxon>Kitasatospora</taxon>
    </lineage>
</organism>
<dbReference type="EMBL" id="JACHJV010000001">
    <property type="protein sequence ID" value="MBB4924095.1"/>
    <property type="molecule type" value="Genomic_DNA"/>
</dbReference>
<evidence type="ECO:0000313" key="2">
    <source>
        <dbReference type="Proteomes" id="UP000540506"/>
    </source>
</evidence>
<dbReference type="Proteomes" id="UP000540506">
    <property type="component" value="Unassembled WGS sequence"/>
</dbReference>
<reference evidence="1 2" key="1">
    <citation type="submission" date="2020-08" db="EMBL/GenBank/DDBJ databases">
        <title>Sequencing the genomes of 1000 actinobacteria strains.</title>
        <authorList>
            <person name="Klenk H.-P."/>
        </authorList>
    </citation>
    <scope>NUCLEOTIDE SEQUENCE [LARGE SCALE GENOMIC DNA]</scope>
    <source>
        <strain evidence="1 2">DSM 41654</strain>
    </source>
</reference>